<dbReference type="PANTHER" id="PTHR44366">
    <property type="entry name" value="UDP-N-ACETYLGLUCOSAMINE--PEPTIDE N-ACETYLGLUCOSAMINYLTRANSFERASE 110 KDA SUBUNIT"/>
    <property type="match status" value="1"/>
</dbReference>
<reference evidence="5" key="1">
    <citation type="journal article" date="2020" name="mSystems">
        <title>Genome- and Community-Level Interaction Insights into Carbon Utilization and Element Cycling Functions of Hydrothermarchaeota in Hydrothermal Sediment.</title>
        <authorList>
            <person name="Zhou Z."/>
            <person name="Liu Y."/>
            <person name="Xu W."/>
            <person name="Pan J."/>
            <person name="Luo Z.H."/>
            <person name="Li M."/>
        </authorList>
    </citation>
    <scope>NUCLEOTIDE SEQUENCE [LARGE SCALE GENOMIC DNA]</scope>
    <source>
        <strain evidence="5">HyVt-389</strain>
    </source>
</reference>
<dbReference type="InterPro" id="IPR041166">
    <property type="entry name" value="Rubredoxin_2"/>
</dbReference>
<feature type="domain" description="LapB rubredoxin metal binding" evidence="4">
    <location>
        <begin position="353"/>
        <end position="380"/>
    </location>
</feature>
<evidence type="ECO:0000313" key="5">
    <source>
        <dbReference type="EMBL" id="HEC68294.1"/>
    </source>
</evidence>
<keyword evidence="3" id="KW-1133">Transmembrane helix</keyword>
<gene>
    <name evidence="5" type="ORF">ENI35_05760</name>
</gene>
<evidence type="ECO:0000259" key="4">
    <source>
        <dbReference type="Pfam" id="PF18073"/>
    </source>
</evidence>
<feature type="repeat" description="TPR" evidence="2">
    <location>
        <begin position="214"/>
        <end position="247"/>
    </location>
</feature>
<dbReference type="SMART" id="SM00028">
    <property type="entry name" value="TPR"/>
    <property type="match status" value="7"/>
</dbReference>
<dbReference type="Gene3D" id="1.25.40.10">
    <property type="entry name" value="Tetratricopeptide repeat domain"/>
    <property type="match status" value="4"/>
</dbReference>
<dbReference type="GO" id="GO:0046872">
    <property type="term" value="F:metal ion binding"/>
    <property type="evidence" value="ECO:0007669"/>
    <property type="project" value="UniProtKB-KW"/>
</dbReference>
<name>A0A7C2A4I9_DESA2</name>
<keyword evidence="2" id="KW-0802">TPR repeat</keyword>
<accession>A0A7C2A4I9</accession>
<dbReference type="Pfam" id="PF13176">
    <property type="entry name" value="TPR_7"/>
    <property type="match status" value="1"/>
</dbReference>
<keyword evidence="1" id="KW-0479">Metal-binding</keyword>
<dbReference type="GO" id="GO:0006493">
    <property type="term" value="P:protein O-linked glycosylation"/>
    <property type="evidence" value="ECO:0007669"/>
    <property type="project" value="InterPro"/>
</dbReference>
<feature type="transmembrane region" description="Helical" evidence="3">
    <location>
        <begin position="6"/>
        <end position="22"/>
    </location>
</feature>
<evidence type="ECO:0000256" key="1">
    <source>
        <dbReference type="ARBA" id="ARBA00022723"/>
    </source>
</evidence>
<dbReference type="EMBL" id="DRIH01000202">
    <property type="protein sequence ID" value="HEC68294.1"/>
    <property type="molecule type" value="Genomic_DNA"/>
</dbReference>
<sequence length="384" mass="44899">MEWPVWIFPLLLITLIIGFFFGRRFSPKDIQEAKESKIAFLTGFRYLLSKESDRAIEAFMKAVRLDTETVETYFALASLFRDKGEIERAISIHQSIITRPRLDEAIRLQALYDLALDYKKAGLFDRAIDVFKEVIRRNPQKKEAYLELANVYQVLKDWAAAYTVIQRLDKITGEDHSIVLAHFQTEIGKKLQMEDKRRAEDAFKKAIKINKKCIDAYLHLGDLYFEQKNIKKALSIWEEVIKISPEYSFLVYSRLEKIISEIKEERVFRKFIQNLEKKRERDIYSALFISKYYLGGKNLEKAEAFVNEVLQKAPTSVGARQLLSQIFLEKGEVQKAISLLTQISQNLLPQKSYQCSQCGYEATKLSWWCPQCQRWDTIKPKGIF</sequence>
<keyword evidence="3" id="KW-0472">Membrane</keyword>
<dbReference type="PROSITE" id="PS50293">
    <property type="entry name" value="TPR_REGION"/>
    <property type="match status" value="1"/>
</dbReference>
<dbReference type="GO" id="GO:0097363">
    <property type="term" value="F:protein O-acetylglucosaminyltransferase activity"/>
    <property type="evidence" value="ECO:0007669"/>
    <property type="project" value="TreeGrafter"/>
</dbReference>
<dbReference type="Proteomes" id="UP000885738">
    <property type="component" value="Unassembled WGS sequence"/>
</dbReference>
<dbReference type="InterPro" id="IPR011990">
    <property type="entry name" value="TPR-like_helical_dom_sf"/>
</dbReference>
<dbReference type="InterPro" id="IPR019734">
    <property type="entry name" value="TPR_rpt"/>
</dbReference>
<comment type="caution">
    <text evidence="5">The sequence shown here is derived from an EMBL/GenBank/DDBJ whole genome shotgun (WGS) entry which is preliminary data.</text>
</comment>
<feature type="repeat" description="TPR" evidence="2">
    <location>
        <begin position="36"/>
        <end position="69"/>
    </location>
</feature>
<evidence type="ECO:0000256" key="3">
    <source>
        <dbReference type="SAM" id="Phobius"/>
    </source>
</evidence>
<keyword evidence="3" id="KW-0812">Transmembrane</keyword>
<dbReference type="Pfam" id="PF18073">
    <property type="entry name" value="Zn_ribbon_LapB"/>
    <property type="match status" value="1"/>
</dbReference>
<evidence type="ECO:0000256" key="2">
    <source>
        <dbReference type="PROSITE-ProRule" id="PRU00339"/>
    </source>
</evidence>
<dbReference type="PROSITE" id="PS50005">
    <property type="entry name" value="TPR"/>
    <property type="match status" value="3"/>
</dbReference>
<proteinExistence type="predicted"/>
<dbReference type="AlphaFoldDB" id="A0A7C2A4I9"/>
<feature type="repeat" description="TPR" evidence="2">
    <location>
        <begin position="108"/>
        <end position="141"/>
    </location>
</feature>
<dbReference type="Pfam" id="PF13432">
    <property type="entry name" value="TPR_16"/>
    <property type="match status" value="1"/>
</dbReference>
<protein>
    <submittedName>
        <fullName evidence="5">Tetratricopeptide repeat protein</fullName>
    </submittedName>
</protein>
<dbReference type="InterPro" id="IPR037919">
    <property type="entry name" value="OGT"/>
</dbReference>
<dbReference type="SUPFAM" id="SSF48452">
    <property type="entry name" value="TPR-like"/>
    <property type="match status" value="2"/>
</dbReference>
<dbReference type="PANTHER" id="PTHR44366:SF1">
    <property type="entry name" value="UDP-N-ACETYLGLUCOSAMINE--PEPTIDE N-ACETYLGLUCOSAMINYLTRANSFERASE 110 KDA SUBUNIT"/>
    <property type="match status" value="1"/>
</dbReference>
<dbReference type="Pfam" id="PF14559">
    <property type="entry name" value="TPR_19"/>
    <property type="match status" value="1"/>
</dbReference>
<organism evidence="5">
    <name type="scientific">Desulfofervidus auxilii</name>
    <dbReference type="NCBI Taxonomy" id="1621989"/>
    <lineage>
        <taxon>Bacteria</taxon>
        <taxon>Pseudomonadati</taxon>
        <taxon>Thermodesulfobacteriota</taxon>
        <taxon>Candidatus Desulfofervidia</taxon>
        <taxon>Candidatus Desulfofervidales</taxon>
        <taxon>Candidatus Desulfofervidaceae</taxon>
        <taxon>Candidatus Desulfofervidus</taxon>
    </lineage>
</organism>